<feature type="region of interest" description="Disordered" evidence="2">
    <location>
        <begin position="157"/>
        <end position="297"/>
    </location>
</feature>
<reference evidence="4 5" key="1">
    <citation type="submission" date="2024-01" db="EMBL/GenBank/DDBJ databases">
        <title>The strains designed SYSU M86414 and SYSU M84420 isolated from the marine sediment in San Sha City (Hainan Province, China).</title>
        <authorList>
            <person name="Guo D."/>
        </authorList>
    </citation>
    <scope>NUCLEOTIDE SEQUENCE [LARGE SCALE GENOMIC DNA]</scope>
    <source>
        <strain evidence="4 5">SYSU M84420</strain>
    </source>
</reference>
<dbReference type="Pfam" id="PF13414">
    <property type="entry name" value="TPR_11"/>
    <property type="match status" value="1"/>
</dbReference>
<dbReference type="EMBL" id="JAYMGW010000015">
    <property type="protein sequence ID" value="MEC4266519.1"/>
    <property type="molecule type" value="Genomic_DNA"/>
</dbReference>
<feature type="compositionally biased region" description="Basic and acidic residues" evidence="2">
    <location>
        <begin position="272"/>
        <end position="297"/>
    </location>
</feature>
<feature type="chain" id="PRO_5046945123" evidence="3">
    <location>
        <begin position="20"/>
        <end position="297"/>
    </location>
</feature>
<organism evidence="4 5">
    <name type="scientific">Flagellimonas halotolerans</name>
    <dbReference type="NCBI Taxonomy" id="3112164"/>
    <lineage>
        <taxon>Bacteria</taxon>
        <taxon>Pseudomonadati</taxon>
        <taxon>Bacteroidota</taxon>
        <taxon>Flavobacteriia</taxon>
        <taxon>Flavobacteriales</taxon>
        <taxon>Flavobacteriaceae</taxon>
        <taxon>Flagellimonas</taxon>
    </lineage>
</organism>
<feature type="compositionally biased region" description="Basic and acidic residues" evidence="2">
    <location>
        <begin position="157"/>
        <end position="251"/>
    </location>
</feature>
<dbReference type="Pfam" id="PF13432">
    <property type="entry name" value="TPR_16"/>
    <property type="match status" value="1"/>
</dbReference>
<evidence type="ECO:0000256" key="2">
    <source>
        <dbReference type="SAM" id="MobiDB-lite"/>
    </source>
</evidence>
<feature type="compositionally biased region" description="Polar residues" evidence="2">
    <location>
        <begin position="253"/>
        <end position="265"/>
    </location>
</feature>
<evidence type="ECO:0000256" key="3">
    <source>
        <dbReference type="SAM" id="SignalP"/>
    </source>
</evidence>
<evidence type="ECO:0000313" key="5">
    <source>
        <dbReference type="Proteomes" id="UP001355298"/>
    </source>
</evidence>
<protein>
    <submittedName>
        <fullName evidence="4">Tetratricopeptide repeat protein</fullName>
    </submittedName>
</protein>
<dbReference type="RefSeq" id="WP_326279564.1">
    <property type="nucleotide sequence ID" value="NZ_JAYKYV010000015.1"/>
</dbReference>
<evidence type="ECO:0000313" key="4">
    <source>
        <dbReference type="EMBL" id="MEC4266519.1"/>
    </source>
</evidence>
<evidence type="ECO:0000256" key="1">
    <source>
        <dbReference type="PROSITE-ProRule" id="PRU00339"/>
    </source>
</evidence>
<dbReference type="PROSITE" id="PS50005">
    <property type="entry name" value="TPR"/>
    <property type="match status" value="2"/>
</dbReference>
<keyword evidence="3" id="KW-0732">Signal</keyword>
<dbReference type="PROSITE" id="PS50293">
    <property type="entry name" value="TPR_REGION"/>
    <property type="match status" value="1"/>
</dbReference>
<comment type="caution">
    <text evidence="4">The sequence shown here is derived from an EMBL/GenBank/DDBJ whole genome shotgun (WGS) entry which is preliminary data.</text>
</comment>
<dbReference type="Proteomes" id="UP001355298">
    <property type="component" value="Unassembled WGS sequence"/>
</dbReference>
<feature type="repeat" description="TPR" evidence="1">
    <location>
        <begin position="72"/>
        <end position="105"/>
    </location>
</feature>
<dbReference type="SMART" id="SM00028">
    <property type="entry name" value="TPR"/>
    <property type="match status" value="3"/>
</dbReference>
<feature type="repeat" description="TPR" evidence="1">
    <location>
        <begin position="109"/>
        <end position="142"/>
    </location>
</feature>
<gene>
    <name evidence="4" type="ORF">VOP03_14275</name>
</gene>
<proteinExistence type="predicted"/>
<dbReference type="InterPro" id="IPR011990">
    <property type="entry name" value="TPR-like_helical_dom_sf"/>
</dbReference>
<dbReference type="InterPro" id="IPR019734">
    <property type="entry name" value="TPR_rpt"/>
</dbReference>
<feature type="signal peptide" evidence="3">
    <location>
        <begin position="1"/>
        <end position="19"/>
    </location>
</feature>
<keyword evidence="1" id="KW-0802">TPR repeat</keyword>
<sequence>MSKIKLMFGLLLCFGIVHAQDDITEKANKEAEKALQASTNLTYEANEELTANDFVTAEADYRRAISKSNKNAAARFNLGNAYYNRESYGEAFGRYKQAGEVAEDKGEKHKAFHNMGNVFMKQKDYKQAVEAYKQALRKNPNDDETRYNLALAKKMLEKQQDEQKNDQNKDNEDKKDQENEDKDKNQDQKNEGGDNEKKDKGEQKEDENKDKGDQGENGEDKPKENQKGNGDKKKEQEKKPNEGDQPEDKKQQPRPNQLSEQQIQNLLEAMQNEEKKVQEKMEARKVRGKKIKNEKDW</sequence>
<dbReference type="Gene3D" id="1.25.40.10">
    <property type="entry name" value="Tetratricopeptide repeat domain"/>
    <property type="match status" value="2"/>
</dbReference>
<name>A0ABU6ITS6_9FLAO</name>
<dbReference type="SUPFAM" id="SSF48452">
    <property type="entry name" value="TPR-like"/>
    <property type="match status" value="1"/>
</dbReference>
<accession>A0ABU6ITS6</accession>
<keyword evidence="5" id="KW-1185">Reference proteome</keyword>